<reference evidence="5 6" key="1">
    <citation type="journal article" date="2014" name="Genome Biol. Evol.">
        <title>The secreted proteins of Achlya hypogyna and Thraustotheca clavata identify the ancestral oomycete secretome and reveal gene acquisitions by horizontal gene transfer.</title>
        <authorList>
            <person name="Misner I."/>
            <person name="Blouin N."/>
            <person name="Leonard G."/>
            <person name="Richards T.A."/>
            <person name="Lane C.E."/>
        </authorList>
    </citation>
    <scope>NUCLEOTIDE SEQUENCE [LARGE SCALE GENOMIC DNA]</scope>
    <source>
        <strain evidence="5 6">ATCC 48635</strain>
    </source>
</reference>
<dbReference type="InterPro" id="IPR009057">
    <property type="entry name" value="Homeodomain-like_sf"/>
</dbReference>
<accession>A0A1V9ZDZ9</accession>
<evidence type="ECO:0000313" key="6">
    <source>
        <dbReference type="Proteomes" id="UP000243579"/>
    </source>
</evidence>
<organism evidence="5 6">
    <name type="scientific">Achlya hypogyna</name>
    <name type="common">Oomycete</name>
    <name type="synonym">Protoachlya hypogyna</name>
    <dbReference type="NCBI Taxonomy" id="1202772"/>
    <lineage>
        <taxon>Eukaryota</taxon>
        <taxon>Sar</taxon>
        <taxon>Stramenopiles</taxon>
        <taxon>Oomycota</taxon>
        <taxon>Saprolegniomycetes</taxon>
        <taxon>Saprolegniales</taxon>
        <taxon>Achlyaceae</taxon>
        <taxon>Achlya</taxon>
    </lineage>
</organism>
<dbReference type="PROSITE" id="PS50090">
    <property type="entry name" value="MYB_LIKE"/>
    <property type="match status" value="1"/>
</dbReference>
<protein>
    <submittedName>
        <fullName evidence="5">Uncharacterized protein</fullName>
    </submittedName>
</protein>
<dbReference type="PANTHER" id="PTHR12802:SF155">
    <property type="entry name" value="DEUBIQUITINASE MYSM1"/>
    <property type="match status" value="1"/>
</dbReference>
<evidence type="ECO:0000259" key="3">
    <source>
        <dbReference type="PROSITE" id="PS50090"/>
    </source>
</evidence>
<dbReference type="SMART" id="SM00717">
    <property type="entry name" value="SANT"/>
    <property type="match status" value="1"/>
</dbReference>
<dbReference type="Gene3D" id="1.10.10.60">
    <property type="entry name" value="Homeodomain-like"/>
    <property type="match status" value="1"/>
</dbReference>
<keyword evidence="6" id="KW-1185">Reference proteome</keyword>
<evidence type="ECO:0000256" key="1">
    <source>
        <dbReference type="ARBA" id="ARBA00023242"/>
    </source>
</evidence>
<dbReference type="STRING" id="1202772.A0A1V9ZDZ9"/>
<dbReference type="InterPro" id="IPR017930">
    <property type="entry name" value="Myb_dom"/>
</dbReference>
<dbReference type="PANTHER" id="PTHR12802">
    <property type="entry name" value="SWI/SNF COMPLEX-RELATED"/>
    <property type="match status" value="1"/>
</dbReference>
<evidence type="ECO:0000259" key="4">
    <source>
        <dbReference type="PROSITE" id="PS51294"/>
    </source>
</evidence>
<feature type="region of interest" description="Disordered" evidence="2">
    <location>
        <begin position="51"/>
        <end position="85"/>
    </location>
</feature>
<sequence>MLSPTQSPRLTKAEKQGMWSADEHERFLMALQLYPEGPWKAIAEIVRTRNAKQTQTHMQKCKEKLQRQHRRRNEDDEPFTCERSKHSRNLNVPAIQPIPFSDPAPSLDCVAVDLPLDEALDFFWSLPNA</sequence>
<feature type="domain" description="Myb-like" evidence="3">
    <location>
        <begin position="11"/>
        <end position="57"/>
    </location>
</feature>
<keyword evidence="1" id="KW-0539">Nucleus</keyword>
<dbReference type="OrthoDB" id="68258at2759"/>
<dbReference type="InterPro" id="IPR001005">
    <property type="entry name" value="SANT/Myb"/>
</dbReference>
<proteinExistence type="predicted"/>
<comment type="caution">
    <text evidence="5">The sequence shown here is derived from an EMBL/GenBank/DDBJ whole genome shotgun (WGS) entry which is preliminary data.</text>
</comment>
<dbReference type="EMBL" id="JNBR01000153">
    <property type="protein sequence ID" value="OQR96177.1"/>
    <property type="molecule type" value="Genomic_DNA"/>
</dbReference>
<dbReference type="SUPFAM" id="SSF46689">
    <property type="entry name" value="Homeodomain-like"/>
    <property type="match status" value="1"/>
</dbReference>
<dbReference type="AlphaFoldDB" id="A0A1V9ZDZ9"/>
<gene>
    <name evidence="5" type="ORF">ACHHYP_16923</name>
</gene>
<feature type="domain" description="HTH myb-type" evidence="4">
    <location>
        <begin position="11"/>
        <end position="66"/>
    </location>
</feature>
<name>A0A1V9ZDZ9_ACHHY</name>
<dbReference type="CDD" id="cd00167">
    <property type="entry name" value="SANT"/>
    <property type="match status" value="1"/>
</dbReference>
<evidence type="ECO:0000313" key="5">
    <source>
        <dbReference type="EMBL" id="OQR96177.1"/>
    </source>
</evidence>
<dbReference type="Proteomes" id="UP000243579">
    <property type="component" value="Unassembled WGS sequence"/>
</dbReference>
<evidence type="ECO:0000256" key="2">
    <source>
        <dbReference type="SAM" id="MobiDB-lite"/>
    </source>
</evidence>
<dbReference type="PROSITE" id="PS51294">
    <property type="entry name" value="HTH_MYB"/>
    <property type="match status" value="1"/>
</dbReference>
<dbReference type="Pfam" id="PF00249">
    <property type="entry name" value="Myb_DNA-binding"/>
    <property type="match status" value="1"/>
</dbReference>